<dbReference type="Proteomes" id="UP000238479">
    <property type="component" value="Chromosome 1"/>
</dbReference>
<dbReference type="EMBL" id="PDCK01000039">
    <property type="protein sequence ID" value="PRQ60635.1"/>
    <property type="molecule type" value="Genomic_DNA"/>
</dbReference>
<dbReference type="EC" id="2.7.7.49" evidence="2"/>
<dbReference type="InterPro" id="IPR013103">
    <property type="entry name" value="RVT_2"/>
</dbReference>
<dbReference type="OMA" id="FEMIDIG"/>
<dbReference type="InterPro" id="IPR043502">
    <property type="entry name" value="DNA/RNA_pol_sf"/>
</dbReference>
<name>A0A2P6SPP0_ROSCH</name>
<dbReference type="AlphaFoldDB" id="A0A2P6SPP0"/>
<gene>
    <name evidence="2" type="ORF">RchiOBHm_Chr1g0383411</name>
</gene>
<evidence type="ECO:0000313" key="3">
    <source>
        <dbReference type="Proteomes" id="UP000238479"/>
    </source>
</evidence>
<protein>
    <submittedName>
        <fullName evidence="2">Putative RNA-directed DNA polymerase</fullName>
        <ecNumber evidence="2">2.7.7.49</ecNumber>
    </submittedName>
</protein>
<organism evidence="2 3">
    <name type="scientific">Rosa chinensis</name>
    <name type="common">China rose</name>
    <dbReference type="NCBI Taxonomy" id="74649"/>
    <lineage>
        <taxon>Eukaryota</taxon>
        <taxon>Viridiplantae</taxon>
        <taxon>Streptophyta</taxon>
        <taxon>Embryophyta</taxon>
        <taxon>Tracheophyta</taxon>
        <taxon>Spermatophyta</taxon>
        <taxon>Magnoliopsida</taxon>
        <taxon>eudicotyledons</taxon>
        <taxon>Gunneridae</taxon>
        <taxon>Pentapetalae</taxon>
        <taxon>rosids</taxon>
        <taxon>fabids</taxon>
        <taxon>Rosales</taxon>
        <taxon>Rosaceae</taxon>
        <taxon>Rosoideae</taxon>
        <taxon>Rosoideae incertae sedis</taxon>
        <taxon>Rosa</taxon>
    </lineage>
</organism>
<comment type="caution">
    <text evidence="2">The sequence shown here is derived from an EMBL/GenBank/DDBJ whole genome shotgun (WGS) entry which is preliminary data.</text>
</comment>
<reference evidence="2 3" key="1">
    <citation type="journal article" date="2018" name="Nat. Genet.">
        <title>The Rosa genome provides new insights in the design of modern roses.</title>
        <authorList>
            <person name="Bendahmane M."/>
        </authorList>
    </citation>
    <scope>NUCLEOTIDE SEQUENCE [LARGE SCALE GENOMIC DNA]</scope>
    <source>
        <strain evidence="3">cv. Old Blush</strain>
    </source>
</reference>
<dbReference type="GO" id="GO:0003964">
    <property type="term" value="F:RNA-directed DNA polymerase activity"/>
    <property type="evidence" value="ECO:0007669"/>
    <property type="project" value="UniProtKB-KW"/>
</dbReference>
<dbReference type="STRING" id="74649.A0A2P6SPP0"/>
<dbReference type="Gramene" id="PRQ60635">
    <property type="protein sequence ID" value="PRQ60635"/>
    <property type="gene ID" value="RchiOBHm_Chr1g0383411"/>
</dbReference>
<accession>A0A2P6SPP0</accession>
<feature type="domain" description="Reverse transcriptase Ty1/copia-type" evidence="1">
    <location>
        <begin position="2"/>
        <end position="178"/>
    </location>
</feature>
<dbReference type="PANTHER" id="PTHR11439">
    <property type="entry name" value="GAG-POL-RELATED RETROTRANSPOSON"/>
    <property type="match status" value="1"/>
</dbReference>
<keyword evidence="2" id="KW-0695">RNA-directed DNA polymerase</keyword>
<keyword evidence="2" id="KW-0808">Transferase</keyword>
<sequence length="260" mass="29657">MALVAHYDMELHQMDVKTAFLNGDLDEEIYMKQPVGFIESGKEHLVCRLNKSIYGLKQASRQWYLKFDAVVTSSGFVENLVDECVYMKISGRNFIFLVLYVDDILLASTDKGLLQQTKHFLSENFDMKDLGDASYVLGIEITRDRSKHLLGLSQQAYISKVLKRFEMHTCSPGAAPMSKGDKLNKNQCPKNELEKEDMKTKPYSRLVGSLMYAQVCTRPDLAYAVGMLARFQSNPGHEHWIAGKKVLRYLQKSKGYSLVY</sequence>
<keyword evidence="3" id="KW-1185">Reference proteome</keyword>
<dbReference type="PANTHER" id="PTHR11439:SF467">
    <property type="entry name" value="INTEGRASE CATALYTIC DOMAIN-CONTAINING PROTEIN"/>
    <property type="match status" value="1"/>
</dbReference>
<evidence type="ECO:0000313" key="2">
    <source>
        <dbReference type="EMBL" id="PRQ60635.1"/>
    </source>
</evidence>
<keyword evidence="2" id="KW-0548">Nucleotidyltransferase</keyword>
<proteinExistence type="predicted"/>
<evidence type="ECO:0000259" key="1">
    <source>
        <dbReference type="Pfam" id="PF07727"/>
    </source>
</evidence>
<dbReference type="SUPFAM" id="SSF56672">
    <property type="entry name" value="DNA/RNA polymerases"/>
    <property type="match status" value="1"/>
</dbReference>
<dbReference type="Pfam" id="PF07727">
    <property type="entry name" value="RVT_2"/>
    <property type="match status" value="1"/>
</dbReference>